<dbReference type="EMBL" id="JAFNEN010000069">
    <property type="protein sequence ID" value="KAG8196520.1"/>
    <property type="molecule type" value="Genomic_DNA"/>
</dbReference>
<proteinExistence type="predicted"/>
<protein>
    <submittedName>
        <fullName evidence="2">Uncharacterized protein</fullName>
    </submittedName>
</protein>
<feature type="region of interest" description="Disordered" evidence="1">
    <location>
        <begin position="1"/>
        <end position="22"/>
    </location>
</feature>
<comment type="caution">
    <text evidence="2">The sequence shown here is derived from an EMBL/GenBank/DDBJ whole genome shotgun (WGS) entry which is preliminary data.</text>
</comment>
<accession>A0AAV6VKE8</accession>
<evidence type="ECO:0000313" key="2">
    <source>
        <dbReference type="EMBL" id="KAG8196520.1"/>
    </source>
</evidence>
<gene>
    <name evidence="2" type="ORF">JTE90_012334</name>
</gene>
<feature type="compositionally biased region" description="Polar residues" evidence="1">
    <location>
        <begin position="1"/>
        <end position="15"/>
    </location>
</feature>
<organism evidence="2 3">
    <name type="scientific">Oedothorax gibbosus</name>
    <dbReference type="NCBI Taxonomy" id="931172"/>
    <lineage>
        <taxon>Eukaryota</taxon>
        <taxon>Metazoa</taxon>
        <taxon>Ecdysozoa</taxon>
        <taxon>Arthropoda</taxon>
        <taxon>Chelicerata</taxon>
        <taxon>Arachnida</taxon>
        <taxon>Araneae</taxon>
        <taxon>Araneomorphae</taxon>
        <taxon>Entelegynae</taxon>
        <taxon>Araneoidea</taxon>
        <taxon>Linyphiidae</taxon>
        <taxon>Erigoninae</taxon>
        <taxon>Oedothorax</taxon>
    </lineage>
</organism>
<name>A0AAV6VKE8_9ARAC</name>
<evidence type="ECO:0000313" key="3">
    <source>
        <dbReference type="Proteomes" id="UP000827092"/>
    </source>
</evidence>
<reference evidence="2 3" key="1">
    <citation type="journal article" date="2022" name="Nat. Ecol. Evol.">
        <title>A masculinizing supergene underlies an exaggerated male reproductive morph in a spider.</title>
        <authorList>
            <person name="Hendrickx F."/>
            <person name="De Corte Z."/>
            <person name="Sonet G."/>
            <person name="Van Belleghem S.M."/>
            <person name="Kostlbacher S."/>
            <person name="Vangestel C."/>
        </authorList>
    </citation>
    <scope>NUCLEOTIDE SEQUENCE [LARGE SCALE GENOMIC DNA]</scope>
    <source>
        <strain evidence="2">W744_W776</strain>
    </source>
</reference>
<dbReference type="Proteomes" id="UP000827092">
    <property type="component" value="Unassembled WGS sequence"/>
</dbReference>
<sequence length="93" mass="10691">MQKITETQLIHSTTRTHSDHPMCNAQKSDALAEYAHLFAVGQAKHILQGSKWAFTCHKRGRERRNGYYFSQLYPGLPIGDFGIHTYREKMPNA</sequence>
<evidence type="ECO:0000256" key="1">
    <source>
        <dbReference type="SAM" id="MobiDB-lite"/>
    </source>
</evidence>
<keyword evidence="3" id="KW-1185">Reference proteome</keyword>
<dbReference type="AlphaFoldDB" id="A0AAV6VKE8"/>